<dbReference type="PROSITE" id="PS51755">
    <property type="entry name" value="OMPR_PHOB"/>
    <property type="match status" value="1"/>
</dbReference>
<feature type="DNA-binding region" description="OmpR/PhoB-type" evidence="3">
    <location>
        <begin position="138"/>
        <end position="238"/>
    </location>
</feature>
<dbReference type="GO" id="GO:0000976">
    <property type="term" value="F:transcription cis-regulatory region binding"/>
    <property type="evidence" value="ECO:0007669"/>
    <property type="project" value="TreeGrafter"/>
</dbReference>
<proteinExistence type="predicted"/>
<evidence type="ECO:0000256" key="3">
    <source>
        <dbReference type="PROSITE-ProRule" id="PRU01091"/>
    </source>
</evidence>
<dbReference type="PANTHER" id="PTHR48111">
    <property type="entry name" value="REGULATOR OF RPOS"/>
    <property type="match status" value="1"/>
</dbReference>
<dbReference type="Proteomes" id="UP000575083">
    <property type="component" value="Unassembled WGS sequence"/>
</dbReference>
<dbReference type="PROSITE" id="PS50110">
    <property type="entry name" value="RESPONSE_REGULATORY"/>
    <property type="match status" value="1"/>
</dbReference>
<feature type="domain" description="Response regulatory" evidence="4">
    <location>
        <begin position="12"/>
        <end position="128"/>
    </location>
</feature>
<dbReference type="InterPro" id="IPR036388">
    <property type="entry name" value="WH-like_DNA-bd_sf"/>
</dbReference>
<dbReference type="Gene3D" id="6.10.250.690">
    <property type="match status" value="1"/>
</dbReference>
<dbReference type="GO" id="GO:0005829">
    <property type="term" value="C:cytosol"/>
    <property type="evidence" value="ECO:0007669"/>
    <property type="project" value="TreeGrafter"/>
</dbReference>
<keyword evidence="2" id="KW-0597">Phosphoprotein</keyword>
<evidence type="ECO:0000313" key="6">
    <source>
        <dbReference type="EMBL" id="MBB6557358.1"/>
    </source>
</evidence>
<dbReference type="Gene3D" id="1.10.10.10">
    <property type="entry name" value="Winged helix-like DNA-binding domain superfamily/Winged helix DNA-binding domain"/>
    <property type="match status" value="1"/>
</dbReference>
<protein>
    <submittedName>
        <fullName evidence="6">Two-component system catabolic regulation response regulator CreB</fullName>
    </submittedName>
</protein>
<sequence>MSFPARAPMPARLLLLEDDPAIARTVAYALEREGLAVAHSVLVQDAREQLARAPFDLLVLDVGLPDGSGLDLLRELRGTPATAALPVLVLSAHGEEIDRVLGLELGADDYLAKPFSPRELSARVKALLRRAGTQAAAPPATRPAPLFHDDEAGQRISLRGQPLALTRREYRLLACLLRGAGRIHSRDALLNAAWGDDSESTDRTVDTHIKTLRAKLREADAGREYISTHRGMGYCLDL</sequence>
<evidence type="ECO:0000313" key="7">
    <source>
        <dbReference type="Proteomes" id="UP000575083"/>
    </source>
</evidence>
<keyword evidence="1 3" id="KW-0238">DNA-binding</keyword>
<dbReference type="GO" id="GO:0006355">
    <property type="term" value="P:regulation of DNA-templated transcription"/>
    <property type="evidence" value="ECO:0007669"/>
    <property type="project" value="InterPro"/>
</dbReference>
<name>A0A7X0P8Q6_9BURK</name>
<dbReference type="NCBIfam" id="NF008296">
    <property type="entry name" value="PRK11083.1"/>
    <property type="match status" value="1"/>
</dbReference>
<comment type="caution">
    <text evidence="6">The sequence shown here is derived from an EMBL/GenBank/DDBJ whole genome shotgun (WGS) entry which is preliminary data.</text>
</comment>
<organism evidence="6 7">
    <name type="scientific">Acidovorax soli</name>
    <dbReference type="NCBI Taxonomy" id="592050"/>
    <lineage>
        <taxon>Bacteria</taxon>
        <taxon>Pseudomonadati</taxon>
        <taxon>Pseudomonadota</taxon>
        <taxon>Betaproteobacteria</taxon>
        <taxon>Burkholderiales</taxon>
        <taxon>Comamonadaceae</taxon>
        <taxon>Acidovorax</taxon>
    </lineage>
</organism>
<gene>
    <name evidence="6" type="ORF">HNP48_000022</name>
</gene>
<dbReference type="CDD" id="cd00383">
    <property type="entry name" value="trans_reg_C"/>
    <property type="match status" value="1"/>
</dbReference>
<dbReference type="GO" id="GO:0000156">
    <property type="term" value="F:phosphorelay response regulator activity"/>
    <property type="evidence" value="ECO:0007669"/>
    <property type="project" value="TreeGrafter"/>
</dbReference>
<dbReference type="InterPro" id="IPR011006">
    <property type="entry name" value="CheY-like_superfamily"/>
</dbReference>
<dbReference type="InterPro" id="IPR001789">
    <property type="entry name" value="Sig_transdc_resp-reg_receiver"/>
</dbReference>
<dbReference type="AlphaFoldDB" id="A0A7X0P8Q6"/>
<reference evidence="6 7" key="1">
    <citation type="submission" date="2020-08" db="EMBL/GenBank/DDBJ databases">
        <title>Functional genomics of gut bacteria from endangered species of beetles.</title>
        <authorList>
            <person name="Carlos-Shanley C."/>
        </authorList>
    </citation>
    <scope>NUCLEOTIDE SEQUENCE [LARGE SCALE GENOMIC DNA]</scope>
    <source>
        <strain evidence="6 7">S00198</strain>
    </source>
</reference>
<dbReference type="SUPFAM" id="SSF46894">
    <property type="entry name" value="C-terminal effector domain of the bipartite response regulators"/>
    <property type="match status" value="1"/>
</dbReference>
<feature type="domain" description="OmpR/PhoB-type" evidence="5">
    <location>
        <begin position="138"/>
        <end position="238"/>
    </location>
</feature>
<dbReference type="EMBL" id="JACHLK010000001">
    <property type="protein sequence ID" value="MBB6557358.1"/>
    <property type="molecule type" value="Genomic_DNA"/>
</dbReference>
<evidence type="ECO:0000259" key="5">
    <source>
        <dbReference type="PROSITE" id="PS51755"/>
    </source>
</evidence>
<dbReference type="InterPro" id="IPR001867">
    <property type="entry name" value="OmpR/PhoB-type_DNA-bd"/>
</dbReference>
<evidence type="ECO:0000256" key="2">
    <source>
        <dbReference type="PROSITE-ProRule" id="PRU00169"/>
    </source>
</evidence>
<evidence type="ECO:0000256" key="1">
    <source>
        <dbReference type="ARBA" id="ARBA00023125"/>
    </source>
</evidence>
<feature type="modified residue" description="4-aspartylphosphate" evidence="2">
    <location>
        <position position="61"/>
    </location>
</feature>
<dbReference type="PANTHER" id="PTHR48111:SF6">
    <property type="entry name" value="TRANSCRIPTIONAL REGULATORY PROTEIN CREB"/>
    <property type="match status" value="1"/>
</dbReference>
<dbReference type="SUPFAM" id="SSF52172">
    <property type="entry name" value="CheY-like"/>
    <property type="match status" value="1"/>
</dbReference>
<accession>A0A7X0P8Q6</accession>
<dbReference type="SMART" id="SM00862">
    <property type="entry name" value="Trans_reg_C"/>
    <property type="match status" value="1"/>
</dbReference>
<dbReference type="Pfam" id="PF00072">
    <property type="entry name" value="Response_reg"/>
    <property type="match status" value="1"/>
</dbReference>
<dbReference type="Pfam" id="PF00486">
    <property type="entry name" value="Trans_reg_C"/>
    <property type="match status" value="1"/>
</dbReference>
<dbReference type="InterPro" id="IPR016032">
    <property type="entry name" value="Sig_transdc_resp-reg_C-effctor"/>
</dbReference>
<evidence type="ECO:0000259" key="4">
    <source>
        <dbReference type="PROSITE" id="PS50110"/>
    </source>
</evidence>
<dbReference type="SMART" id="SM00448">
    <property type="entry name" value="REC"/>
    <property type="match status" value="1"/>
</dbReference>
<dbReference type="Gene3D" id="3.40.50.2300">
    <property type="match status" value="1"/>
</dbReference>
<keyword evidence="7" id="KW-1185">Reference proteome</keyword>
<dbReference type="GO" id="GO:0032993">
    <property type="term" value="C:protein-DNA complex"/>
    <property type="evidence" value="ECO:0007669"/>
    <property type="project" value="TreeGrafter"/>
</dbReference>
<dbReference type="InterPro" id="IPR039420">
    <property type="entry name" value="WalR-like"/>
</dbReference>